<dbReference type="PANTHER" id="PTHR43356:SF1">
    <property type="entry name" value="PHOSPHATE ACETYLTRANSFERASE EUTD"/>
    <property type="match status" value="1"/>
</dbReference>
<dbReference type="Gene3D" id="3.40.50.10750">
    <property type="entry name" value="Isocitrate/Isopropylmalate dehydrogenase-like"/>
    <property type="match status" value="1"/>
</dbReference>
<comment type="similarity">
    <text evidence="1">Belongs to the phosphate acetyltransferase and butyryltransferase family.</text>
</comment>
<name>R4T8T9_9PSEU</name>
<dbReference type="RefSeq" id="WP_016335080.1">
    <property type="nucleotide sequence ID" value="NC_021252.1"/>
</dbReference>
<dbReference type="InterPro" id="IPR042113">
    <property type="entry name" value="P_AcTrfase_dom1"/>
</dbReference>
<accession>R4T8T9</accession>
<keyword evidence="3" id="KW-0012">Acyltransferase</keyword>
<evidence type="ECO:0000256" key="3">
    <source>
        <dbReference type="ARBA" id="ARBA00023315"/>
    </source>
</evidence>
<dbReference type="AlphaFoldDB" id="R4T8T9"/>
<feature type="domain" description="Phosphate acetyl/butaryl transferase" evidence="4">
    <location>
        <begin position="18"/>
        <end position="321"/>
    </location>
</feature>
<dbReference type="InterPro" id="IPR012147">
    <property type="entry name" value="P_Ac_Bu_trans"/>
</dbReference>
<dbReference type="EMBL" id="CP003410">
    <property type="protein sequence ID" value="AGM07332.1"/>
    <property type="molecule type" value="Genomic_DNA"/>
</dbReference>
<reference evidence="5 6" key="1">
    <citation type="journal article" date="2013" name="BMC Genomics">
        <title>ContigScape: a Cytoscape plugin facilitating microbial genome gap closing.</title>
        <authorList>
            <person name="Tang B."/>
            <person name="Wang Q."/>
            <person name="Yang M."/>
            <person name="Xie F."/>
            <person name="Zhu Y."/>
            <person name="Zhuo Y."/>
            <person name="Wang S."/>
            <person name="Gao H."/>
            <person name="Ding X."/>
            <person name="Zhang L."/>
            <person name="Zhao G."/>
            <person name="Zheng H."/>
        </authorList>
    </citation>
    <scope>NUCLEOTIDE SEQUENCE [LARGE SCALE GENOMIC DNA]</scope>
    <source>
        <strain evidence="5 6">HCCB10007</strain>
    </source>
</reference>
<dbReference type="Proteomes" id="UP000013968">
    <property type="component" value="Chromosome"/>
</dbReference>
<evidence type="ECO:0000256" key="2">
    <source>
        <dbReference type="ARBA" id="ARBA00022679"/>
    </source>
</evidence>
<dbReference type="KEGG" id="aoi:AORI_4748"/>
<proteinExistence type="inferred from homology"/>
<dbReference type="InterPro" id="IPR050500">
    <property type="entry name" value="Phos_Acetyltrans/Butyryltrans"/>
</dbReference>
<evidence type="ECO:0000313" key="6">
    <source>
        <dbReference type="Proteomes" id="UP000013968"/>
    </source>
</evidence>
<dbReference type="PATRIC" id="fig|1156913.3.peg.4825"/>
<dbReference type="InterPro" id="IPR042112">
    <property type="entry name" value="P_AcTrfase_dom2"/>
</dbReference>
<dbReference type="InterPro" id="IPR002505">
    <property type="entry name" value="PTA_PTB"/>
</dbReference>
<dbReference type="PANTHER" id="PTHR43356">
    <property type="entry name" value="PHOSPHATE ACETYLTRANSFERASE"/>
    <property type="match status" value="1"/>
</dbReference>
<dbReference type="NCBIfam" id="NF007233">
    <property type="entry name" value="PRK09653.1"/>
    <property type="match status" value="1"/>
</dbReference>
<evidence type="ECO:0000256" key="1">
    <source>
        <dbReference type="ARBA" id="ARBA00005656"/>
    </source>
</evidence>
<gene>
    <name evidence="5" type="primary">eutD</name>
    <name evidence="5" type="ORF">AORI_4748</name>
</gene>
<keyword evidence="2" id="KW-0808">Transferase</keyword>
<dbReference type="PIRSF" id="PIRSF000428">
    <property type="entry name" value="P_Ac_trans"/>
    <property type="match status" value="1"/>
</dbReference>
<dbReference type="SUPFAM" id="SSF53659">
    <property type="entry name" value="Isocitrate/Isopropylmalate dehydrogenase-like"/>
    <property type="match status" value="1"/>
</dbReference>
<organism evidence="5 6">
    <name type="scientific">Amycolatopsis keratiniphila</name>
    <dbReference type="NCBI Taxonomy" id="129921"/>
    <lineage>
        <taxon>Bacteria</taxon>
        <taxon>Bacillati</taxon>
        <taxon>Actinomycetota</taxon>
        <taxon>Actinomycetes</taxon>
        <taxon>Pseudonocardiales</taxon>
        <taxon>Pseudonocardiaceae</taxon>
        <taxon>Amycolatopsis</taxon>
        <taxon>Amycolatopsis japonica group</taxon>
    </lineage>
</organism>
<protein>
    <submittedName>
        <fullName evidence="5">Phosphotransacetylase</fullName>
    </submittedName>
</protein>
<evidence type="ECO:0000313" key="5">
    <source>
        <dbReference type="EMBL" id="AGM07332.1"/>
    </source>
</evidence>
<evidence type="ECO:0000259" key="4">
    <source>
        <dbReference type="Pfam" id="PF01515"/>
    </source>
</evidence>
<dbReference type="Pfam" id="PF01515">
    <property type="entry name" value="PTA_PTB"/>
    <property type="match status" value="1"/>
</dbReference>
<sequence>MSLTTEVTPDATLDGWRKALRGRNLRVALPDGDDERAVRAAVALRDEGVVRPLLFGDGARLLAAGATDDLIVDVADALADDRTEAALVTGFARHPEKLAAARRDPVFVAAAALRAGHVDACVAGATRPTADVLRAGLRVVGLAPGVSTLSSCFLLLLPDGRRLTFSDCAVVPEPGAAQLADIALAAAATHRGLTGEDPVVAMLSFSTQGSADHQRVEVVREATSLVRQREPDLPVDGELQFDAALVASIAAAKAPGSAVAGRANVLVFPNLDAGNIGYKIAERLGGAVALGPILQGLAAPLNDLSRGCSASDIETLALLTAVQASRAVRG</sequence>
<dbReference type="Gene3D" id="3.40.50.10950">
    <property type="match status" value="1"/>
</dbReference>
<dbReference type="HOGENOM" id="CLU_019723_0_1_11"/>
<dbReference type="GO" id="GO:0016746">
    <property type="term" value="F:acyltransferase activity"/>
    <property type="evidence" value="ECO:0007669"/>
    <property type="project" value="UniProtKB-KW"/>
</dbReference>
<keyword evidence="6" id="KW-1185">Reference proteome</keyword>